<dbReference type="Proteomes" id="UP000000442">
    <property type="component" value="Chromosome"/>
</dbReference>
<keyword evidence="3" id="KW-1185">Reference proteome</keyword>
<dbReference type="PROSITE" id="PS50893">
    <property type="entry name" value="ABC_TRANSPORTER_2"/>
    <property type="match status" value="1"/>
</dbReference>
<dbReference type="InterPro" id="IPR015854">
    <property type="entry name" value="ABC_transpr_LolD-like"/>
</dbReference>
<evidence type="ECO:0000313" key="2">
    <source>
        <dbReference type="EMBL" id="ACN15538.1"/>
    </source>
</evidence>
<dbReference type="KEGG" id="dat:HRM2_24440"/>
<dbReference type="AlphaFoldDB" id="C0QFX0"/>
<sequence>MVNPLDSDIDKQTLLEFDDVTFSDNDVYDSSVSQISFTLKNGDLAIVLLEKEHICLPLADLAAGIVTPDKGEVRFQGSDWKKISPDAAAIKRGSIGRVFEGNPWLDDLEVHQNIMLSQLHHTRRPFDEIARQAAELSRVFGLPGLPFHLPSTFRGKDLARCACVRAFMGNPKLVVLERPTHGVYPEILPSLLNVLRVVRSQGAAVLWLTDNTAVWNNPGVRPTLKAQMYGARVHVDTKEPS</sequence>
<protein>
    <submittedName>
        <fullName evidence="2">ABC-type transport system involved in resitance to organic solvents, ATP-binding protein</fullName>
    </submittedName>
</protein>
<gene>
    <name evidence="2" type="ordered locus">HRM2_24440</name>
</gene>
<dbReference type="GO" id="GO:0005886">
    <property type="term" value="C:plasma membrane"/>
    <property type="evidence" value="ECO:0007669"/>
    <property type="project" value="TreeGrafter"/>
</dbReference>
<dbReference type="STRING" id="177437.HRM2_24440"/>
<dbReference type="eggNOG" id="COG1136">
    <property type="taxonomic scope" value="Bacteria"/>
</dbReference>
<dbReference type="InterPro" id="IPR027417">
    <property type="entry name" value="P-loop_NTPase"/>
</dbReference>
<name>C0QFX0_DESAH</name>
<dbReference type="EMBL" id="CP001087">
    <property type="protein sequence ID" value="ACN15538.1"/>
    <property type="molecule type" value="Genomic_DNA"/>
</dbReference>
<dbReference type="OrthoDB" id="7277945at2"/>
<feature type="domain" description="ABC transporter" evidence="1">
    <location>
        <begin position="15"/>
        <end position="237"/>
    </location>
</feature>
<dbReference type="RefSeq" id="WP_015904303.1">
    <property type="nucleotide sequence ID" value="NC_012108.1"/>
</dbReference>
<evidence type="ECO:0000259" key="1">
    <source>
        <dbReference type="PROSITE" id="PS50893"/>
    </source>
</evidence>
<dbReference type="SUPFAM" id="SSF52540">
    <property type="entry name" value="P-loop containing nucleoside triphosphate hydrolases"/>
    <property type="match status" value="1"/>
</dbReference>
<keyword evidence="2" id="KW-0067">ATP-binding</keyword>
<dbReference type="PANTHER" id="PTHR24220">
    <property type="entry name" value="IMPORT ATP-BINDING PROTEIN"/>
    <property type="match status" value="1"/>
</dbReference>
<accession>C0QFX0</accession>
<dbReference type="InterPro" id="IPR003439">
    <property type="entry name" value="ABC_transporter-like_ATP-bd"/>
</dbReference>
<dbReference type="HOGENOM" id="CLU_1198505_0_0_7"/>
<dbReference type="Gene3D" id="3.40.50.300">
    <property type="entry name" value="P-loop containing nucleotide triphosphate hydrolases"/>
    <property type="match status" value="1"/>
</dbReference>
<keyword evidence="2" id="KW-0547">Nucleotide-binding</keyword>
<organism evidence="2 3">
    <name type="scientific">Desulforapulum autotrophicum (strain ATCC 43914 / DSM 3382 / VKM B-1955 / HRM2)</name>
    <name type="common">Desulfobacterium autotrophicum</name>
    <dbReference type="NCBI Taxonomy" id="177437"/>
    <lineage>
        <taxon>Bacteria</taxon>
        <taxon>Pseudomonadati</taxon>
        <taxon>Thermodesulfobacteriota</taxon>
        <taxon>Desulfobacteria</taxon>
        <taxon>Desulfobacterales</taxon>
        <taxon>Desulfobacteraceae</taxon>
        <taxon>Desulforapulum</taxon>
    </lineage>
</organism>
<evidence type="ECO:0000313" key="3">
    <source>
        <dbReference type="Proteomes" id="UP000000442"/>
    </source>
</evidence>
<dbReference type="GO" id="GO:0005524">
    <property type="term" value="F:ATP binding"/>
    <property type="evidence" value="ECO:0007669"/>
    <property type="project" value="UniProtKB-KW"/>
</dbReference>
<dbReference type="GO" id="GO:0022857">
    <property type="term" value="F:transmembrane transporter activity"/>
    <property type="evidence" value="ECO:0007669"/>
    <property type="project" value="TreeGrafter"/>
</dbReference>
<dbReference type="GO" id="GO:0016887">
    <property type="term" value="F:ATP hydrolysis activity"/>
    <property type="evidence" value="ECO:0007669"/>
    <property type="project" value="InterPro"/>
</dbReference>
<reference evidence="2 3" key="1">
    <citation type="journal article" date="2009" name="Environ. Microbiol.">
        <title>Genome sequence of Desulfobacterium autotrophicum HRM2, a marine sulfate reducer oxidizing organic carbon completely to carbon dioxide.</title>
        <authorList>
            <person name="Strittmatter A.W."/>
            <person name="Liesegang H."/>
            <person name="Rabus R."/>
            <person name="Decker I."/>
            <person name="Amann J."/>
            <person name="Andres S."/>
            <person name="Henne A."/>
            <person name="Fricke W.F."/>
            <person name="Martinez-Arias R."/>
            <person name="Bartels D."/>
            <person name="Goesmann A."/>
            <person name="Krause L."/>
            <person name="Puehler A."/>
            <person name="Klenk H.P."/>
            <person name="Richter M."/>
            <person name="Schuler M."/>
            <person name="Gloeckner F.O."/>
            <person name="Meyerdierks A."/>
            <person name="Gottschalk G."/>
            <person name="Amann R."/>
        </authorList>
    </citation>
    <scope>NUCLEOTIDE SEQUENCE [LARGE SCALE GENOMIC DNA]</scope>
    <source>
        <strain evidence="3">ATCC 43914 / DSM 3382 / HRM2</strain>
    </source>
</reference>
<proteinExistence type="predicted"/>